<dbReference type="PANTHER" id="PTHR11080:SF2">
    <property type="entry name" value="LD05707P"/>
    <property type="match status" value="1"/>
</dbReference>
<keyword evidence="2" id="KW-0662">Pyridine nucleotide biosynthesis</keyword>
<dbReference type="InterPro" id="IPR052347">
    <property type="entry name" value="Isochorismatase_Nicotinamidase"/>
</dbReference>
<dbReference type="EC" id="3.5.1.19" evidence="6"/>
<dbReference type="Pfam" id="PF00857">
    <property type="entry name" value="Isochorismatase"/>
    <property type="match status" value="1"/>
</dbReference>
<feature type="domain" description="Isochorismatase-like" evidence="8">
    <location>
        <begin position="4"/>
        <end position="191"/>
    </location>
</feature>
<keyword evidence="4 9" id="KW-0378">Hydrolase</keyword>
<evidence type="ECO:0000256" key="5">
    <source>
        <dbReference type="ARBA" id="ARBA00037900"/>
    </source>
</evidence>
<dbReference type="GO" id="GO:0019363">
    <property type="term" value="P:pyridine nucleotide biosynthetic process"/>
    <property type="evidence" value="ECO:0007669"/>
    <property type="project" value="UniProtKB-KW"/>
</dbReference>
<dbReference type="InterPro" id="IPR000868">
    <property type="entry name" value="Isochorismatase-like_dom"/>
</dbReference>
<evidence type="ECO:0000256" key="6">
    <source>
        <dbReference type="ARBA" id="ARBA00039017"/>
    </source>
</evidence>
<evidence type="ECO:0000256" key="3">
    <source>
        <dbReference type="ARBA" id="ARBA00022723"/>
    </source>
</evidence>
<organism evidence="9">
    <name type="scientific">uncultured Nocardioidaceae bacterium</name>
    <dbReference type="NCBI Taxonomy" id="253824"/>
    <lineage>
        <taxon>Bacteria</taxon>
        <taxon>Bacillati</taxon>
        <taxon>Actinomycetota</taxon>
        <taxon>Actinomycetes</taxon>
        <taxon>Propionibacteriales</taxon>
        <taxon>Nocardioidaceae</taxon>
        <taxon>environmental samples</taxon>
    </lineage>
</organism>
<dbReference type="AlphaFoldDB" id="A0A6J4KW05"/>
<dbReference type="EMBL" id="CADCUH010000011">
    <property type="protein sequence ID" value="CAA9316300.1"/>
    <property type="molecule type" value="Genomic_DNA"/>
</dbReference>
<accession>A0A6J4KW05</accession>
<evidence type="ECO:0000259" key="8">
    <source>
        <dbReference type="Pfam" id="PF00857"/>
    </source>
</evidence>
<dbReference type="InterPro" id="IPR036380">
    <property type="entry name" value="Isochorismatase-like_sf"/>
</dbReference>
<dbReference type="Gene3D" id="3.40.50.850">
    <property type="entry name" value="Isochorismatase-like"/>
    <property type="match status" value="1"/>
</dbReference>
<sequence length="205" mass="21377">MKRALLVVDVQNDFCEGGSLPVAGGAHVAHGISEVLRAWSSQAPGAPEYAVTVATQDHHVDPGGHFSDDPDYDRTWPRHCVAGTDGVAFHPNLDPQPFSSVFLKGDYAAAYSGFEGRNHDGQGLTEWLRAHEVTDVDVCGIATDYCVRATTLDALAAGFTVRVLTGLCAGVAPATTEEALRAMAEAGAEVVPPGAVTHPTSAPAS</sequence>
<evidence type="ECO:0000256" key="4">
    <source>
        <dbReference type="ARBA" id="ARBA00022801"/>
    </source>
</evidence>
<dbReference type="GO" id="GO:0008936">
    <property type="term" value="F:nicotinamidase activity"/>
    <property type="evidence" value="ECO:0007669"/>
    <property type="project" value="UniProtKB-EC"/>
</dbReference>
<dbReference type="GO" id="GO:0046872">
    <property type="term" value="F:metal ion binding"/>
    <property type="evidence" value="ECO:0007669"/>
    <property type="project" value="UniProtKB-KW"/>
</dbReference>
<comment type="similarity">
    <text evidence="1">Belongs to the isochorismatase family.</text>
</comment>
<gene>
    <name evidence="9" type="ORF">AVDCRST_MAG36-133</name>
</gene>
<name>A0A6J4KW05_9ACTN</name>
<evidence type="ECO:0000256" key="2">
    <source>
        <dbReference type="ARBA" id="ARBA00022642"/>
    </source>
</evidence>
<comment type="pathway">
    <text evidence="5">Cofactor biosynthesis; nicotinate biosynthesis; nicotinate from nicotinamide: step 1/1.</text>
</comment>
<protein>
    <recommendedName>
        <fullName evidence="6">nicotinamidase</fullName>
        <ecNumber evidence="6">3.5.1.19</ecNumber>
    </recommendedName>
    <alternativeName>
        <fullName evidence="7">Nicotinamide deamidase</fullName>
    </alternativeName>
</protein>
<evidence type="ECO:0000256" key="1">
    <source>
        <dbReference type="ARBA" id="ARBA00006336"/>
    </source>
</evidence>
<proteinExistence type="inferred from homology"/>
<keyword evidence="3" id="KW-0479">Metal-binding</keyword>
<evidence type="ECO:0000256" key="7">
    <source>
        <dbReference type="ARBA" id="ARBA00043224"/>
    </source>
</evidence>
<evidence type="ECO:0000313" key="9">
    <source>
        <dbReference type="EMBL" id="CAA9316300.1"/>
    </source>
</evidence>
<reference evidence="9" key="1">
    <citation type="submission" date="2020-02" db="EMBL/GenBank/DDBJ databases">
        <authorList>
            <person name="Meier V. D."/>
        </authorList>
    </citation>
    <scope>NUCLEOTIDE SEQUENCE</scope>
    <source>
        <strain evidence="9">AVDCRST_MAG36</strain>
    </source>
</reference>
<dbReference type="PANTHER" id="PTHR11080">
    <property type="entry name" value="PYRAZINAMIDASE/NICOTINAMIDASE"/>
    <property type="match status" value="1"/>
</dbReference>
<dbReference type="SUPFAM" id="SSF52499">
    <property type="entry name" value="Isochorismatase-like hydrolases"/>
    <property type="match status" value="1"/>
</dbReference>